<gene>
    <name evidence="3" type="ORF">RT717_07205</name>
</gene>
<reference evidence="3 4" key="1">
    <citation type="journal article" date="2023" name="Microbiol. Resour. Announc.">
        <title>Complete Genome Sequence of Imperialibacter roseus strain P4T.</title>
        <authorList>
            <person name="Tizabi D.R."/>
            <person name="Bachvaroff T."/>
            <person name="Hill R.T."/>
        </authorList>
    </citation>
    <scope>NUCLEOTIDE SEQUENCE [LARGE SCALE GENOMIC DNA]</scope>
    <source>
        <strain evidence="3 4">P4T</strain>
    </source>
</reference>
<protein>
    <submittedName>
        <fullName evidence="3">GreA/GreB family elongation factor</fullName>
    </submittedName>
</protein>
<dbReference type="InterPro" id="IPR036953">
    <property type="entry name" value="GreA/GreB_C_sf"/>
</dbReference>
<dbReference type="PANTHER" id="PTHR30437">
    <property type="entry name" value="TRANSCRIPTION ELONGATION FACTOR GREA"/>
    <property type="match status" value="1"/>
</dbReference>
<dbReference type="Pfam" id="PF01272">
    <property type="entry name" value="GreA_GreB"/>
    <property type="match status" value="1"/>
</dbReference>
<dbReference type="PANTHER" id="PTHR30437:SF5">
    <property type="entry name" value="REGULATOR OF NUCLEOSIDE DIPHOSPHATE KINASE"/>
    <property type="match status" value="1"/>
</dbReference>
<dbReference type="InterPro" id="IPR029462">
    <property type="entry name" value="Rnk_N"/>
</dbReference>
<dbReference type="GO" id="GO:0003746">
    <property type="term" value="F:translation elongation factor activity"/>
    <property type="evidence" value="ECO:0007669"/>
    <property type="project" value="UniProtKB-KW"/>
</dbReference>
<dbReference type="Gene3D" id="3.10.50.30">
    <property type="entry name" value="Transcription elongation factor, GreA/GreB, C-terminal domain"/>
    <property type="match status" value="1"/>
</dbReference>
<keyword evidence="3" id="KW-0251">Elongation factor</keyword>
<keyword evidence="4" id="KW-1185">Reference proteome</keyword>
<name>A0ABZ0IVL5_9BACT</name>
<feature type="domain" description="Regulator of nucleoside diphosphate kinase N-terminal" evidence="2">
    <location>
        <begin position="4"/>
        <end position="42"/>
    </location>
</feature>
<dbReference type="EMBL" id="CP136051">
    <property type="protein sequence ID" value="WOK08423.1"/>
    <property type="molecule type" value="Genomic_DNA"/>
</dbReference>
<evidence type="ECO:0000259" key="1">
    <source>
        <dbReference type="Pfam" id="PF01272"/>
    </source>
</evidence>
<dbReference type="Pfam" id="PF14760">
    <property type="entry name" value="Rnk_N"/>
    <property type="match status" value="1"/>
</dbReference>
<accession>A0ABZ0IVL5</accession>
<dbReference type="Proteomes" id="UP001302349">
    <property type="component" value="Chromosome"/>
</dbReference>
<evidence type="ECO:0000313" key="4">
    <source>
        <dbReference type="Proteomes" id="UP001302349"/>
    </source>
</evidence>
<organism evidence="3 4">
    <name type="scientific">Imperialibacter roseus</name>
    <dbReference type="NCBI Taxonomy" id="1324217"/>
    <lineage>
        <taxon>Bacteria</taxon>
        <taxon>Pseudomonadati</taxon>
        <taxon>Bacteroidota</taxon>
        <taxon>Cytophagia</taxon>
        <taxon>Cytophagales</taxon>
        <taxon>Flammeovirgaceae</taxon>
        <taxon>Imperialibacter</taxon>
    </lineage>
</organism>
<sequence length="133" mass="14891">MNPIITKADHNTIKSLIANLPDHLKTAEIRQLTNELNRAQVVADDKIPKDVIQLNSYFEIEEINSKQQINFTVTLPNKANIAEKRVSILSPLGIALIGFRKGMTVQWTLPGGPKKLKILKVEQAIEEAKIQTL</sequence>
<feature type="domain" description="Transcription elongation factor GreA/GreB C-terminal" evidence="1">
    <location>
        <begin position="48"/>
        <end position="123"/>
    </location>
</feature>
<evidence type="ECO:0000259" key="2">
    <source>
        <dbReference type="Pfam" id="PF14760"/>
    </source>
</evidence>
<keyword evidence="3" id="KW-0648">Protein biosynthesis</keyword>
<evidence type="ECO:0000313" key="3">
    <source>
        <dbReference type="EMBL" id="WOK08423.1"/>
    </source>
</evidence>
<dbReference type="InterPro" id="IPR001437">
    <property type="entry name" value="Tscrpt_elong_fac_GreA/B_C"/>
</dbReference>
<dbReference type="InterPro" id="IPR023459">
    <property type="entry name" value="Tscrpt_elong_fac_GreA/B_fam"/>
</dbReference>
<dbReference type="SUPFAM" id="SSF54534">
    <property type="entry name" value="FKBP-like"/>
    <property type="match status" value="1"/>
</dbReference>
<dbReference type="RefSeq" id="WP_317491064.1">
    <property type="nucleotide sequence ID" value="NZ_CP136051.1"/>
</dbReference>
<proteinExistence type="predicted"/>